<dbReference type="EMBL" id="RCHU02000003">
    <property type="protein sequence ID" value="KAL3598973.1"/>
    <property type="molecule type" value="Genomic_DNA"/>
</dbReference>
<reference evidence="1 2" key="1">
    <citation type="journal article" date="2024" name="Plant Biotechnol. J.">
        <title>Genome and CRISPR/Cas9 system of a widespread forest tree (Populus alba) in the world.</title>
        <authorList>
            <person name="Liu Y.J."/>
            <person name="Jiang P.F."/>
            <person name="Han X.M."/>
            <person name="Li X.Y."/>
            <person name="Wang H.M."/>
            <person name="Wang Y.J."/>
            <person name="Wang X.X."/>
            <person name="Zeng Q.Y."/>
        </authorList>
    </citation>
    <scope>NUCLEOTIDE SEQUENCE [LARGE SCALE GENOMIC DNA]</scope>
    <source>
        <strain evidence="2">cv. PAL-ZL1</strain>
    </source>
</reference>
<proteinExistence type="predicted"/>
<sequence>MRMGSSNQPREDGDEQFHGRRFHQIFTYQKMPLGTTAPSNGPKEDEYRHMAMAQGYGLSSVISFITSSDVHRLKPSNA</sequence>
<gene>
    <name evidence="1" type="ORF">D5086_006891</name>
</gene>
<name>A0ACC4CLU7_POPAL</name>
<dbReference type="Proteomes" id="UP000309997">
    <property type="component" value="Unassembled WGS sequence"/>
</dbReference>
<accession>A0ACC4CLU7</accession>
<protein>
    <submittedName>
        <fullName evidence="1">Uncharacterized protein</fullName>
    </submittedName>
</protein>
<keyword evidence="2" id="KW-1185">Reference proteome</keyword>
<comment type="caution">
    <text evidence="1">The sequence shown here is derived from an EMBL/GenBank/DDBJ whole genome shotgun (WGS) entry which is preliminary data.</text>
</comment>
<evidence type="ECO:0000313" key="2">
    <source>
        <dbReference type="Proteomes" id="UP000309997"/>
    </source>
</evidence>
<organism evidence="1 2">
    <name type="scientific">Populus alba</name>
    <name type="common">White poplar</name>
    <dbReference type="NCBI Taxonomy" id="43335"/>
    <lineage>
        <taxon>Eukaryota</taxon>
        <taxon>Viridiplantae</taxon>
        <taxon>Streptophyta</taxon>
        <taxon>Embryophyta</taxon>
        <taxon>Tracheophyta</taxon>
        <taxon>Spermatophyta</taxon>
        <taxon>Magnoliopsida</taxon>
        <taxon>eudicotyledons</taxon>
        <taxon>Gunneridae</taxon>
        <taxon>Pentapetalae</taxon>
        <taxon>rosids</taxon>
        <taxon>fabids</taxon>
        <taxon>Malpighiales</taxon>
        <taxon>Salicaceae</taxon>
        <taxon>Saliceae</taxon>
        <taxon>Populus</taxon>
    </lineage>
</organism>
<evidence type="ECO:0000313" key="1">
    <source>
        <dbReference type="EMBL" id="KAL3598973.1"/>
    </source>
</evidence>